<gene>
    <name evidence="1" type="ORF">Ccrd_004511</name>
</gene>
<reference evidence="1 2" key="1">
    <citation type="journal article" date="2016" name="Sci. Rep.">
        <title>The genome sequence of the outbreeding globe artichoke constructed de novo incorporating a phase-aware low-pass sequencing strategy of F1 progeny.</title>
        <authorList>
            <person name="Scaglione D."/>
            <person name="Reyes-Chin-Wo S."/>
            <person name="Acquadro A."/>
            <person name="Froenicke L."/>
            <person name="Portis E."/>
            <person name="Beitel C."/>
            <person name="Tirone M."/>
            <person name="Mauro R."/>
            <person name="Lo Monaco A."/>
            <person name="Mauromicale G."/>
            <person name="Faccioli P."/>
            <person name="Cattivelli L."/>
            <person name="Rieseberg L."/>
            <person name="Michelmore R."/>
            <person name="Lanteri S."/>
        </authorList>
    </citation>
    <scope>NUCLEOTIDE SEQUENCE [LARGE SCALE GENOMIC DNA]</scope>
    <source>
        <strain evidence="1">2C</strain>
    </source>
</reference>
<comment type="caution">
    <text evidence="1">The sequence shown here is derived from an EMBL/GenBank/DDBJ whole genome shotgun (WGS) entry which is preliminary data.</text>
</comment>
<evidence type="ECO:0000313" key="2">
    <source>
        <dbReference type="Proteomes" id="UP000243975"/>
    </source>
</evidence>
<sequence length="151" mass="16516">MIQVAPSFPETLVQTSESSGRAIALRRIQELLVHSSDFRRRNCQSDQRCLYQGPHASTHHHHWDKVLGVGEGTLARARISAQETTPGQVVSSWDFAASITSKPLKRELGGAVFSVDGPSMRIDASQPLTKQSWKNIRSKPGATVGLARTAD</sequence>
<evidence type="ECO:0000313" key="1">
    <source>
        <dbReference type="EMBL" id="KVH93437.1"/>
    </source>
</evidence>
<dbReference type="Proteomes" id="UP000243975">
    <property type="component" value="Unassembled WGS sequence"/>
</dbReference>
<dbReference type="Gramene" id="KVH93437">
    <property type="protein sequence ID" value="KVH93437"/>
    <property type="gene ID" value="Ccrd_004511"/>
</dbReference>
<organism evidence="1 2">
    <name type="scientific">Cynara cardunculus var. scolymus</name>
    <name type="common">Globe artichoke</name>
    <name type="synonym">Cynara scolymus</name>
    <dbReference type="NCBI Taxonomy" id="59895"/>
    <lineage>
        <taxon>Eukaryota</taxon>
        <taxon>Viridiplantae</taxon>
        <taxon>Streptophyta</taxon>
        <taxon>Embryophyta</taxon>
        <taxon>Tracheophyta</taxon>
        <taxon>Spermatophyta</taxon>
        <taxon>Magnoliopsida</taxon>
        <taxon>eudicotyledons</taxon>
        <taxon>Gunneridae</taxon>
        <taxon>Pentapetalae</taxon>
        <taxon>asterids</taxon>
        <taxon>campanulids</taxon>
        <taxon>Asterales</taxon>
        <taxon>Asteraceae</taxon>
        <taxon>Carduoideae</taxon>
        <taxon>Cardueae</taxon>
        <taxon>Carduinae</taxon>
        <taxon>Cynara</taxon>
    </lineage>
</organism>
<dbReference type="AlphaFoldDB" id="A0A103XMF3"/>
<protein>
    <submittedName>
        <fullName evidence="1">Uncharacterized protein</fullName>
    </submittedName>
</protein>
<keyword evidence="2" id="KW-1185">Reference proteome</keyword>
<dbReference type="EMBL" id="LEKV01004767">
    <property type="protein sequence ID" value="KVH93437.1"/>
    <property type="molecule type" value="Genomic_DNA"/>
</dbReference>
<name>A0A103XMF3_CYNCS</name>
<accession>A0A103XMF3</accession>
<proteinExistence type="predicted"/>